<dbReference type="AlphaFoldDB" id="A0A0A9B6M3"/>
<name>A0A0A9B6M3_ARUDO</name>
<protein>
    <submittedName>
        <fullName evidence="1">Uncharacterized protein</fullName>
    </submittedName>
</protein>
<dbReference type="EMBL" id="GBRH01241055">
    <property type="protein sequence ID" value="JAD56840.1"/>
    <property type="molecule type" value="Transcribed_RNA"/>
</dbReference>
<organism evidence="1">
    <name type="scientific">Arundo donax</name>
    <name type="common">Giant reed</name>
    <name type="synonym">Donax arundinaceus</name>
    <dbReference type="NCBI Taxonomy" id="35708"/>
    <lineage>
        <taxon>Eukaryota</taxon>
        <taxon>Viridiplantae</taxon>
        <taxon>Streptophyta</taxon>
        <taxon>Embryophyta</taxon>
        <taxon>Tracheophyta</taxon>
        <taxon>Spermatophyta</taxon>
        <taxon>Magnoliopsida</taxon>
        <taxon>Liliopsida</taxon>
        <taxon>Poales</taxon>
        <taxon>Poaceae</taxon>
        <taxon>PACMAD clade</taxon>
        <taxon>Arundinoideae</taxon>
        <taxon>Arundineae</taxon>
        <taxon>Arundo</taxon>
    </lineage>
</organism>
<reference evidence="1" key="1">
    <citation type="submission" date="2014-09" db="EMBL/GenBank/DDBJ databases">
        <authorList>
            <person name="Magalhaes I.L.F."/>
            <person name="Oliveira U."/>
            <person name="Santos F.R."/>
            <person name="Vidigal T.H.D.A."/>
            <person name="Brescovit A.D."/>
            <person name="Santos A.J."/>
        </authorList>
    </citation>
    <scope>NUCLEOTIDE SEQUENCE</scope>
    <source>
        <tissue evidence="1">Shoot tissue taken approximately 20 cm above the soil surface</tissue>
    </source>
</reference>
<accession>A0A0A9B6M3</accession>
<proteinExistence type="predicted"/>
<evidence type="ECO:0000313" key="1">
    <source>
        <dbReference type="EMBL" id="JAD56840.1"/>
    </source>
</evidence>
<reference evidence="1" key="2">
    <citation type="journal article" date="2015" name="Data Brief">
        <title>Shoot transcriptome of the giant reed, Arundo donax.</title>
        <authorList>
            <person name="Barrero R.A."/>
            <person name="Guerrero F.D."/>
            <person name="Moolhuijzen P."/>
            <person name="Goolsby J.A."/>
            <person name="Tidwell J."/>
            <person name="Bellgard S.E."/>
            <person name="Bellgard M.I."/>
        </authorList>
    </citation>
    <scope>NUCLEOTIDE SEQUENCE</scope>
    <source>
        <tissue evidence="1">Shoot tissue taken approximately 20 cm above the soil surface</tissue>
    </source>
</reference>
<sequence length="39" mass="4370">MLHRRFPWQQRAASSLLASCLITSSSATNPAEEQSKPRL</sequence>